<feature type="region of interest" description="Disordered" evidence="7">
    <location>
        <begin position="231"/>
        <end position="262"/>
    </location>
</feature>
<evidence type="ECO:0000256" key="1">
    <source>
        <dbReference type="ARBA" id="ARBA00008361"/>
    </source>
</evidence>
<evidence type="ECO:0000256" key="3">
    <source>
        <dbReference type="ARBA" id="ARBA00022679"/>
    </source>
</evidence>
<organism evidence="9 10">
    <name type="scientific">Ustilago trichophora</name>
    <dbReference type="NCBI Taxonomy" id="86804"/>
    <lineage>
        <taxon>Eukaryota</taxon>
        <taxon>Fungi</taxon>
        <taxon>Dikarya</taxon>
        <taxon>Basidiomycota</taxon>
        <taxon>Ustilaginomycotina</taxon>
        <taxon>Ustilaginomycetes</taxon>
        <taxon>Ustilaginales</taxon>
        <taxon>Ustilaginaceae</taxon>
        <taxon>Ustilago</taxon>
    </lineage>
</organism>
<evidence type="ECO:0000256" key="5">
    <source>
        <dbReference type="PROSITE-ProRule" id="PRU00848"/>
    </source>
</evidence>
<reference evidence="9 10" key="1">
    <citation type="submission" date="2018-03" db="EMBL/GenBank/DDBJ databases">
        <authorList>
            <person name="Guldener U."/>
        </authorList>
    </citation>
    <scope>NUCLEOTIDE SEQUENCE [LARGE SCALE GENOMIC DNA]</scope>
    <source>
        <strain evidence="9 10">NBRC100155</strain>
    </source>
</reference>
<dbReference type="Pfam" id="PF06859">
    <property type="entry name" value="Bin3"/>
    <property type="match status" value="1"/>
</dbReference>
<dbReference type="OrthoDB" id="540004at2759"/>
<keyword evidence="10" id="KW-1185">Reference proteome</keyword>
<dbReference type="SUPFAM" id="SSF53335">
    <property type="entry name" value="S-adenosyl-L-methionine-dependent methyltransferases"/>
    <property type="match status" value="1"/>
</dbReference>
<name>A0A5C3DQ53_9BASI</name>
<gene>
    <name evidence="9" type="ORF">UTRI_00880_B</name>
</gene>
<evidence type="ECO:0000256" key="7">
    <source>
        <dbReference type="SAM" id="MobiDB-lite"/>
    </source>
</evidence>
<comment type="similarity">
    <text evidence="1 6">Belongs to the methyltransferase superfamily.</text>
</comment>
<dbReference type="InterPro" id="IPR029063">
    <property type="entry name" value="SAM-dependent_MTases_sf"/>
</dbReference>
<dbReference type="GO" id="GO:0008173">
    <property type="term" value="F:RNA methyltransferase activity"/>
    <property type="evidence" value="ECO:0007669"/>
    <property type="project" value="UniProtKB-UniRule"/>
</dbReference>
<dbReference type="InterPro" id="IPR010675">
    <property type="entry name" value="Bin3_C"/>
</dbReference>
<evidence type="ECO:0000313" key="10">
    <source>
        <dbReference type="Proteomes" id="UP000324022"/>
    </source>
</evidence>
<dbReference type="InterPro" id="IPR024160">
    <property type="entry name" value="BIN3_SAM-bd_dom"/>
</dbReference>
<evidence type="ECO:0000256" key="2">
    <source>
        <dbReference type="ARBA" id="ARBA00022603"/>
    </source>
</evidence>
<dbReference type="PANTHER" id="PTHR12315">
    <property type="entry name" value="BICOID-INTERACTING PROTEIN RELATED"/>
    <property type="match status" value="1"/>
</dbReference>
<dbReference type="EMBL" id="OOIN01000001">
    <property type="protein sequence ID" value="SPO20483.1"/>
    <property type="molecule type" value="Genomic_DNA"/>
</dbReference>
<keyword evidence="3 6" id="KW-0808">Transferase</keyword>
<dbReference type="GO" id="GO:0008171">
    <property type="term" value="F:O-methyltransferase activity"/>
    <property type="evidence" value="ECO:0007669"/>
    <property type="project" value="UniProtKB-UniRule"/>
</dbReference>
<dbReference type="PANTHER" id="PTHR12315:SF0">
    <property type="entry name" value="7SK SNRNA METHYLPHOSPHATE CAPPING ENZYME"/>
    <property type="match status" value="1"/>
</dbReference>
<feature type="compositionally biased region" description="Polar residues" evidence="7">
    <location>
        <begin position="14"/>
        <end position="25"/>
    </location>
</feature>
<dbReference type="InterPro" id="IPR039772">
    <property type="entry name" value="Bin3-like"/>
</dbReference>
<keyword evidence="2 6" id="KW-0489">Methyltransferase</keyword>
<dbReference type="AlphaFoldDB" id="A0A5C3DQ53"/>
<feature type="region of interest" description="Disordered" evidence="7">
    <location>
        <begin position="129"/>
        <end position="150"/>
    </location>
</feature>
<sequence>MPHNTAEHKARRQNYVNSPSTSTTAKPVYGNFQRYYHIRNPASGEQLDSDHEAQDNAIHPALALDSRVAAILKYLSAHHADVRWLSQNSDIEDVTFAPPAFTVLDIGCNSGKLTIQLAQTLPHILEDMNKSSPQTQSSSSDGTASMPPRVQITGVDIDPSLIKQANESAAVARSLYRPLLLPTDRADDTTSRAHKGSQTPHLPAEAVFFPSVFPTLFGSLPVLAEDIDQHRDAKRQKLDGDKIGATRQSQDRRPNESESSHLAPPHLHFLAAEWVNLSSRPQPFHYPPTNLTQLTALDKRRYNLILALSLTKWIHIQQSDSGLILFFARISDTLRSGGLLFLERQEWRSYHSAKSMDGSIKGKIKALQLRPGQDFDYLLESMGLKLMETVGYGEGYGFVRPLQVFQKLRGDDETGNGMVEQVLKGESVAWVARSPGSSSG</sequence>
<protein>
    <recommendedName>
        <fullName evidence="6">RNA methyltransferase</fullName>
        <ecNumber evidence="6">2.1.1.-</ecNumber>
    </recommendedName>
</protein>
<feature type="compositionally biased region" description="Low complexity" evidence="7">
    <location>
        <begin position="131"/>
        <end position="140"/>
    </location>
</feature>
<accession>A0A5C3DQ53</accession>
<dbReference type="Gene3D" id="3.40.50.150">
    <property type="entry name" value="Vaccinia Virus protein VP39"/>
    <property type="match status" value="1"/>
</dbReference>
<dbReference type="Proteomes" id="UP000324022">
    <property type="component" value="Unassembled WGS sequence"/>
</dbReference>
<feature type="compositionally biased region" description="Basic and acidic residues" evidence="7">
    <location>
        <begin position="231"/>
        <end position="259"/>
    </location>
</feature>
<feature type="region of interest" description="Disordered" evidence="7">
    <location>
        <begin position="1"/>
        <end position="27"/>
    </location>
</feature>
<proteinExistence type="inferred from homology"/>
<evidence type="ECO:0000313" key="9">
    <source>
        <dbReference type="EMBL" id="SPO20483.1"/>
    </source>
</evidence>
<evidence type="ECO:0000256" key="6">
    <source>
        <dbReference type="RuleBase" id="RU367087"/>
    </source>
</evidence>
<dbReference type="PROSITE" id="PS51515">
    <property type="entry name" value="BIN3_SAM"/>
    <property type="match status" value="1"/>
</dbReference>
<evidence type="ECO:0000259" key="8">
    <source>
        <dbReference type="PROSITE" id="PS51515"/>
    </source>
</evidence>
<feature type="domain" description="Bin3-type SAM" evidence="8">
    <location>
        <begin position="81"/>
        <end position="410"/>
    </location>
</feature>
<evidence type="ECO:0000256" key="4">
    <source>
        <dbReference type="ARBA" id="ARBA00022691"/>
    </source>
</evidence>
<keyword evidence="4 5" id="KW-0949">S-adenosyl-L-methionine</keyword>
<dbReference type="GO" id="GO:0032259">
    <property type="term" value="P:methylation"/>
    <property type="evidence" value="ECO:0007669"/>
    <property type="project" value="UniProtKB-KW"/>
</dbReference>
<dbReference type="GO" id="GO:0040031">
    <property type="term" value="P:snRNA modification"/>
    <property type="evidence" value="ECO:0007669"/>
    <property type="project" value="TreeGrafter"/>
</dbReference>
<dbReference type="GO" id="GO:0017069">
    <property type="term" value="F:snRNA binding"/>
    <property type="evidence" value="ECO:0007669"/>
    <property type="project" value="TreeGrafter"/>
</dbReference>
<dbReference type="EC" id="2.1.1.-" evidence="6"/>